<dbReference type="EMBL" id="MZMQ01000001">
    <property type="protein sequence ID" value="OQJ63353.1"/>
    <property type="molecule type" value="Genomic_DNA"/>
</dbReference>
<dbReference type="PANTHER" id="PTHR24094:SF15">
    <property type="entry name" value="AMP-DEPENDENT SYNTHETASE_LIGASE DOMAIN-CONTAINING PROTEIN-RELATED"/>
    <property type="match status" value="1"/>
</dbReference>
<organism evidence="3 4">
    <name type="scientific">Clavibacter tessellarius</name>
    <dbReference type="NCBI Taxonomy" id="31965"/>
    <lineage>
        <taxon>Bacteria</taxon>
        <taxon>Bacillati</taxon>
        <taxon>Actinomycetota</taxon>
        <taxon>Actinomycetes</taxon>
        <taxon>Micrococcales</taxon>
        <taxon>Microbacteriaceae</taxon>
        <taxon>Clavibacter</taxon>
    </lineage>
</organism>
<dbReference type="OrthoDB" id="5196645at2"/>
<evidence type="ECO:0000259" key="2">
    <source>
        <dbReference type="Pfam" id="PF07510"/>
    </source>
</evidence>
<reference evidence="3" key="1">
    <citation type="submission" date="2017-08" db="EMBL/GenBank/DDBJ databases">
        <title>Genomes of multiple Clavibacter strains from different subspecies.</title>
        <authorList>
            <person name="Yuan X.-K."/>
            <person name="Li X.-S."/>
            <person name="Nie J."/>
            <person name="De Boer S.H."/>
        </authorList>
    </citation>
    <scope>NUCLEOTIDE SEQUENCE [LARGE SCALE GENOMIC DNA]</scope>
    <source>
        <strain evidence="3">ATCC 33566</strain>
    </source>
</reference>
<evidence type="ECO:0000313" key="4">
    <source>
        <dbReference type="Proteomes" id="UP000215316"/>
    </source>
</evidence>
<protein>
    <recommendedName>
        <fullName evidence="2">GmrSD restriction endonucleases C-terminal domain-containing protein</fullName>
    </recommendedName>
</protein>
<keyword evidence="4" id="KW-1185">Reference proteome</keyword>
<gene>
    <name evidence="3" type="ORF">B5P24_10250</name>
</gene>
<comment type="caution">
    <text evidence="3">The sequence shown here is derived from an EMBL/GenBank/DDBJ whole genome shotgun (WGS) entry which is preliminary data.</text>
</comment>
<name>A0A225CLU1_9MICO</name>
<accession>A0A225CLU1</accession>
<proteinExistence type="predicted"/>
<evidence type="ECO:0000313" key="3">
    <source>
        <dbReference type="EMBL" id="OQJ63353.1"/>
    </source>
</evidence>
<dbReference type="Pfam" id="PF07510">
    <property type="entry name" value="GmrSD_C"/>
    <property type="match status" value="1"/>
</dbReference>
<dbReference type="Proteomes" id="UP000215316">
    <property type="component" value="Unassembled WGS sequence"/>
</dbReference>
<feature type="region of interest" description="Disordered" evidence="1">
    <location>
        <begin position="35"/>
        <end position="57"/>
    </location>
</feature>
<dbReference type="InterPro" id="IPR011089">
    <property type="entry name" value="GmrSD_C"/>
</dbReference>
<dbReference type="PANTHER" id="PTHR24094">
    <property type="entry name" value="SECRETED PROTEIN"/>
    <property type="match status" value="1"/>
</dbReference>
<dbReference type="AlphaFoldDB" id="A0A225CLU1"/>
<evidence type="ECO:0000256" key="1">
    <source>
        <dbReference type="SAM" id="MobiDB-lite"/>
    </source>
</evidence>
<sequence>MTRRRSRRTPVLVTLAALVIVVVAGLAQWHGDPAPAPAGGDVASETGPGEEPGAPGSARLALEGLEVRTEERVEGYDRESFAWRTDVDRNGCDTRNDVLRRDLADTAIRDGTRGCVVQSGVLTDPYSGERVEFDRSRDPEAVQIDHVVSLSDAWSSGAWRWDAEYRAAFANDPLELVAASAAENSAKSDATADEWLPEHPDDVCALVVRQVSIKVRTELSVTRAEHDAMARVLDDCGDLPLLSSDDVPWPAPAR</sequence>
<dbReference type="RefSeq" id="WP_094129047.1">
    <property type="nucleotide sequence ID" value="NZ_JBHUJP010000004.1"/>
</dbReference>
<feature type="domain" description="GmrSD restriction endonucleases C-terminal" evidence="2">
    <location>
        <begin position="93"/>
        <end position="232"/>
    </location>
</feature>